<dbReference type="InterPro" id="IPR006969">
    <property type="entry name" value="Stig-like"/>
</dbReference>
<dbReference type="PANTHER" id="PTHR33227">
    <property type="entry name" value="STIGMA-SPECIFIC STIG1-LIKE PROTEIN 3"/>
    <property type="match status" value="1"/>
</dbReference>
<sequence length="97" mass="10543">MNLYKFLFVTLALLPSVFASFPFSTKGSVGPDCCGKKCVNVMIDGLNCGFCGKKCKYQEICCKGLCVNPLSDEKNCGKCNNKCESRSSCVYGMCSYA</sequence>
<dbReference type="STRING" id="429701.A0A2G9FZ08"/>
<feature type="signal peptide" evidence="3">
    <location>
        <begin position="1"/>
        <end position="19"/>
    </location>
</feature>
<comment type="similarity">
    <text evidence="1">Belongs to the STIG1 family.</text>
</comment>
<evidence type="ECO:0000256" key="2">
    <source>
        <dbReference type="ARBA" id="ARBA00022729"/>
    </source>
</evidence>
<dbReference type="Pfam" id="PF04885">
    <property type="entry name" value="Stig1"/>
    <property type="match status" value="1"/>
</dbReference>
<protein>
    <recommendedName>
        <fullName evidence="6">Stigma-specific protein Stig1</fullName>
    </recommendedName>
</protein>
<feature type="chain" id="PRO_5013836263" description="Stigma-specific protein Stig1" evidence="3">
    <location>
        <begin position="20"/>
        <end position="97"/>
    </location>
</feature>
<dbReference type="OrthoDB" id="5421723at2759"/>
<proteinExistence type="inferred from homology"/>
<keyword evidence="2 3" id="KW-0732">Signal</keyword>
<dbReference type="PANTHER" id="PTHR33227:SF21">
    <property type="entry name" value="F12F1.21 PROTEIN"/>
    <property type="match status" value="1"/>
</dbReference>
<evidence type="ECO:0000313" key="5">
    <source>
        <dbReference type="Proteomes" id="UP000231279"/>
    </source>
</evidence>
<name>A0A2G9FZ08_9LAMI</name>
<evidence type="ECO:0000313" key="4">
    <source>
        <dbReference type="EMBL" id="PIM98171.1"/>
    </source>
</evidence>
<dbReference type="AlphaFoldDB" id="A0A2G9FZ08"/>
<organism evidence="4 5">
    <name type="scientific">Handroanthus impetiginosus</name>
    <dbReference type="NCBI Taxonomy" id="429701"/>
    <lineage>
        <taxon>Eukaryota</taxon>
        <taxon>Viridiplantae</taxon>
        <taxon>Streptophyta</taxon>
        <taxon>Embryophyta</taxon>
        <taxon>Tracheophyta</taxon>
        <taxon>Spermatophyta</taxon>
        <taxon>Magnoliopsida</taxon>
        <taxon>eudicotyledons</taxon>
        <taxon>Gunneridae</taxon>
        <taxon>Pentapetalae</taxon>
        <taxon>asterids</taxon>
        <taxon>lamiids</taxon>
        <taxon>Lamiales</taxon>
        <taxon>Bignoniaceae</taxon>
        <taxon>Crescentiina</taxon>
        <taxon>Tabebuia alliance</taxon>
        <taxon>Handroanthus</taxon>
    </lineage>
</organism>
<accession>A0A2G9FZ08</accession>
<gene>
    <name evidence="4" type="ORF">CDL12_29353</name>
</gene>
<dbReference type="EMBL" id="NKXS01008684">
    <property type="protein sequence ID" value="PIM98171.1"/>
    <property type="molecule type" value="Genomic_DNA"/>
</dbReference>
<evidence type="ECO:0000256" key="1">
    <source>
        <dbReference type="ARBA" id="ARBA00006010"/>
    </source>
</evidence>
<evidence type="ECO:0000256" key="3">
    <source>
        <dbReference type="SAM" id="SignalP"/>
    </source>
</evidence>
<reference evidence="5" key="1">
    <citation type="journal article" date="2018" name="Gigascience">
        <title>Genome assembly of the Pink Ipe (Handroanthus impetiginosus, Bignoniaceae), a highly valued, ecologically keystone Neotropical timber forest tree.</title>
        <authorList>
            <person name="Silva-Junior O.B."/>
            <person name="Grattapaglia D."/>
            <person name="Novaes E."/>
            <person name="Collevatti R.G."/>
        </authorList>
    </citation>
    <scope>NUCLEOTIDE SEQUENCE [LARGE SCALE GENOMIC DNA]</scope>
    <source>
        <strain evidence="5">cv. UFG-1</strain>
    </source>
</reference>
<comment type="caution">
    <text evidence="4">The sequence shown here is derived from an EMBL/GenBank/DDBJ whole genome shotgun (WGS) entry which is preliminary data.</text>
</comment>
<dbReference type="Proteomes" id="UP000231279">
    <property type="component" value="Unassembled WGS sequence"/>
</dbReference>
<keyword evidence="5" id="KW-1185">Reference proteome</keyword>
<evidence type="ECO:0008006" key="6">
    <source>
        <dbReference type="Google" id="ProtNLM"/>
    </source>
</evidence>